<feature type="non-terminal residue" evidence="1">
    <location>
        <position position="54"/>
    </location>
</feature>
<name>A0A5J4TB23_9EUKA</name>
<accession>A0A5J4TB23</accession>
<dbReference type="AlphaFoldDB" id="A0A5J4TB23"/>
<proteinExistence type="predicted"/>
<protein>
    <submittedName>
        <fullName evidence="1">Uncharacterized protein</fullName>
    </submittedName>
</protein>
<reference evidence="1 2" key="1">
    <citation type="submission" date="2019-03" db="EMBL/GenBank/DDBJ databases">
        <title>Single cell metagenomics reveals metabolic interactions within the superorganism composed of flagellate Streblomastix strix and complex community of Bacteroidetes bacteria on its surface.</title>
        <authorList>
            <person name="Treitli S.C."/>
            <person name="Kolisko M."/>
            <person name="Husnik F."/>
            <person name="Keeling P."/>
            <person name="Hampl V."/>
        </authorList>
    </citation>
    <scope>NUCLEOTIDE SEQUENCE [LARGE SCALE GENOMIC DNA]</scope>
    <source>
        <strain evidence="1">ST1C</strain>
    </source>
</reference>
<sequence length="54" mass="6204">MNLQNNSWKKNVRQRVQKGFLNGVNNSNVMKLEDFVADLDACNQDYGKEMISPT</sequence>
<comment type="caution">
    <text evidence="1">The sequence shown here is derived from an EMBL/GenBank/DDBJ whole genome shotgun (WGS) entry which is preliminary data.</text>
</comment>
<dbReference type="EMBL" id="SNRW01034622">
    <property type="protein sequence ID" value="KAA6355437.1"/>
    <property type="molecule type" value="Genomic_DNA"/>
</dbReference>
<evidence type="ECO:0000313" key="1">
    <source>
        <dbReference type="EMBL" id="KAA6355437.1"/>
    </source>
</evidence>
<dbReference type="Proteomes" id="UP000324800">
    <property type="component" value="Unassembled WGS sequence"/>
</dbReference>
<gene>
    <name evidence="1" type="ORF">EZS28_049036</name>
</gene>
<evidence type="ECO:0000313" key="2">
    <source>
        <dbReference type="Proteomes" id="UP000324800"/>
    </source>
</evidence>
<organism evidence="1 2">
    <name type="scientific">Streblomastix strix</name>
    <dbReference type="NCBI Taxonomy" id="222440"/>
    <lineage>
        <taxon>Eukaryota</taxon>
        <taxon>Metamonada</taxon>
        <taxon>Preaxostyla</taxon>
        <taxon>Oxymonadida</taxon>
        <taxon>Streblomastigidae</taxon>
        <taxon>Streblomastix</taxon>
    </lineage>
</organism>